<proteinExistence type="predicted"/>
<evidence type="ECO:0000313" key="1">
    <source>
        <dbReference type="EMBL" id="SIQ91386.1"/>
    </source>
</evidence>
<dbReference type="Proteomes" id="UP000185841">
    <property type="component" value="Unassembled WGS sequence"/>
</dbReference>
<name>A0A1N6WMV3_AQUAC</name>
<evidence type="ECO:0000313" key="2">
    <source>
        <dbReference type="Proteomes" id="UP000185841"/>
    </source>
</evidence>
<reference evidence="1 2" key="1">
    <citation type="submission" date="2017-01" db="EMBL/GenBank/DDBJ databases">
        <authorList>
            <person name="Mah S.A."/>
            <person name="Swanson W.J."/>
            <person name="Moy G.W."/>
            <person name="Vacquier V.D."/>
        </authorList>
    </citation>
    <scope>NUCLEOTIDE SEQUENCE [LARGE SCALE GENOMIC DNA]</scope>
    <source>
        <strain evidence="1 2">RU36E</strain>
    </source>
</reference>
<gene>
    <name evidence="1" type="ORF">SAMN05878282_11077</name>
</gene>
<accession>A0A1N6WMV3</accession>
<dbReference type="AlphaFoldDB" id="A0A1N6WMV3"/>
<dbReference type="RefSeq" id="WP_139332612.1">
    <property type="nucleotide sequence ID" value="NZ_FTMP01000010.1"/>
</dbReference>
<dbReference type="EMBL" id="FTMP01000010">
    <property type="protein sequence ID" value="SIQ91386.1"/>
    <property type="molecule type" value="Genomic_DNA"/>
</dbReference>
<protein>
    <submittedName>
        <fullName evidence="1">Uncharacterized protein</fullName>
    </submittedName>
</protein>
<organism evidence="1 2">
    <name type="scientific">Aquipseudomonas alcaligenes</name>
    <name type="common">Pseudomonas alcaligenes</name>
    <dbReference type="NCBI Taxonomy" id="43263"/>
    <lineage>
        <taxon>Bacteria</taxon>
        <taxon>Pseudomonadati</taxon>
        <taxon>Pseudomonadota</taxon>
        <taxon>Gammaproteobacteria</taxon>
        <taxon>Pseudomonadales</taxon>
        <taxon>Pseudomonadaceae</taxon>
        <taxon>Aquipseudomonas</taxon>
    </lineage>
</organism>
<sequence>MRIGITGKAEQQLIAFMEETGITNPTHLTNLLLSYLMTNHCEEAITYARNYEENKQKNS</sequence>